<dbReference type="GO" id="GO:0005886">
    <property type="term" value="C:plasma membrane"/>
    <property type="evidence" value="ECO:0007669"/>
    <property type="project" value="UniProtKB-SubCell"/>
</dbReference>
<evidence type="ECO:0000259" key="19">
    <source>
        <dbReference type="PROSITE" id="PS50999"/>
    </source>
</evidence>
<organism evidence="20 21">
    <name type="scientific">Kineococcus rhizosphaerae</name>
    <dbReference type="NCBI Taxonomy" id="559628"/>
    <lineage>
        <taxon>Bacteria</taxon>
        <taxon>Bacillati</taxon>
        <taxon>Actinomycetota</taxon>
        <taxon>Actinomycetes</taxon>
        <taxon>Kineosporiales</taxon>
        <taxon>Kineosporiaceae</taxon>
        <taxon>Kineococcus</taxon>
    </lineage>
</organism>
<accession>A0A2T0R8G5</accession>
<evidence type="ECO:0000256" key="6">
    <source>
        <dbReference type="ARBA" id="ARBA00022723"/>
    </source>
</evidence>
<feature type="region of interest" description="Disordered" evidence="16">
    <location>
        <begin position="291"/>
        <end position="317"/>
    </location>
</feature>
<keyword evidence="3 14" id="KW-0813">Transport</keyword>
<feature type="domain" description="Cytochrome oxidase subunit II copper A binding" evidence="18">
    <location>
        <begin position="147"/>
        <end position="282"/>
    </location>
</feature>
<keyword evidence="7" id="KW-1278">Translocase</keyword>
<dbReference type="GO" id="GO:0016491">
    <property type="term" value="F:oxidoreductase activity"/>
    <property type="evidence" value="ECO:0007669"/>
    <property type="project" value="InterPro"/>
</dbReference>
<sequence length="317" mass="34605">MGRPTLGTRDSGATRRRRPPKALVAGALAGGATLLLSGCAADWPNASAGNFFLPDDSVGATNMTERISKLWDGSWIAALVVGVLVWGLTIWCVVAYRRRKNDPALPAQVRYNMPIEILYTIVPVMMVGVLFYYVARDQQAILDTSKTPDVTVQVVGKKWSWDFNYLEGNGASAQPGVYDTGRQADLSGDTGVEDKLPELYLPVDETVQFDLYSRDVIHSFWIPAFLMKMDMIPGSPNKFQVTPTKEGTFKGKCAELCGEYHSEMLFTVKVVSAAEYQQHLADLQAAGQTGSLPTTLAGDEELAGVQADSVRSNEEEN</sequence>
<dbReference type="Gene3D" id="1.10.287.90">
    <property type="match status" value="1"/>
</dbReference>
<keyword evidence="6 15" id="KW-0479">Metal-binding</keyword>
<feature type="transmembrane region" description="Helical" evidence="17">
    <location>
        <begin position="117"/>
        <end position="135"/>
    </location>
</feature>
<dbReference type="PROSITE" id="PS50857">
    <property type="entry name" value="COX2_CUA"/>
    <property type="match status" value="1"/>
</dbReference>
<dbReference type="OrthoDB" id="9781261at2"/>
<feature type="domain" description="Cytochrome oxidase subunit II transmembrane region profile" evidence="19">
    <location>
        <begin position="45"/>
        <end position="145"/>
    </location>
</feature>
<dbReference type="PROSITE" id="PS50999">
    <property type="entry name" value="COX2_TM"/>
    <property type="match status" value="1"/>
</dbReference>
<evidence type="ECO:0000256" key="4">
    <source>
        <dbReference type="ARBA" id="ARBA00022660"/>
    </source>
</evidence>
<evidence type="ECO:0000256" key="2">
    <source>
        <dbReference type="ARBA" id="ARBA00007866"/>
    </source>
</evidence>
<comment type="subcellular location">
    <subcellularLocation>
        <location evidence="14">Cell membrane</location>
        <topology evidence="14">Multi-pass membrane protein</topology>
    </subcellularLocation>
    <subcellularLocation>
        <location evidence="1">Membrane</location>
        <topology evidence="1">Multi-pass membrane protein</topology>
    </subcellularLocation>
</comment>
<dbReference type="SUPFAM" id="SSF81464">
    <property type="entry name" value="Cytochrome c oxidase subunit II-like, transmembrane region"/>
    <property type="match status" value="1"/>
</dbReference>
<dbReference type="GO" id="GO:0004129">
    <property type="term" value="F:cytochrome-c oxidase activity"/>
    <property type="evidence" value="ECO:0007669"/>
    <property type="project" value="UniProtKB-EC"/>
</dbReference>
<evidence type="ECO:0000313" key="20">
    <source>
        <dbReference type="EMBL" id="PRY17467.1"/>
    </source>
</evidence>
<dbReference type="PANTHER" id="PTHR22888">
    <property type="entry name" value="CYTOCHROME C OXIDASE, SUBUNIT II"/>
    <property type="match status" value="1"/>
</dbReference>
<evidence type="ECO:0000256" key="16">
    <source>
        <dbReference type="SAM" id="MobiDB-lite"/>
    </source>
</evidence>
<evidence type="ECO:0000256" key="15">
    <source>
        <dbReference type="RuleBase" id="RU004024"/>
    </source>
</evidence>
<evidence type="ECO:0000256" key="13">
    <source>
        <dbReference type="ARBA" id="ARBA00047816"/>
    </source>
</evidence>
<evidence type="ECO:0000256" key="14">
    <source>
        <dbReference type="RuleBase" id="RU000456"/>
    </source>
</evidence>
<evidence type="ECO:0000256" key="11">
    <source>
        <dbReference type="ARBA" id="ARBA00023136"/>
    </source>
</evidence>
<dbReference type="AlphaFoldDB" id="A0A2T0R8G5"/>
<dbReference type="EMBL" id="PVZF01000002">
    <property type="protein sequence ID" value="PRY17467.1"/>
    <property type="molecule type" value="Genomic_DNA"/>
</dbReference>
<dbReference type="NCBIfam" id="TIGR02866">
    <property type="entry name" value="CoxB"/>
    <property type="match status" value="1"/>
</dbReference>
<dbReference type="InterPro" id="IPR008972">
    <property type="entry name" value="Cupredoxin"/>
</dbReference>
<dbReference type="PRINTS" id="PR01166">
    <property type="entry name" value="CYCOXIDASEII"/>
</dbReference>
<dbReference type="Proteomes" id="UP000238083">
    <property type="component" value="Unassembled WGS sequence"/>
</dbReference>
<evidence type="ECO:0000256" key="10">
    <source>
        <dbReference type="ARBA" id="ARBA00023008"/>
    </source>
</evidence>
<dbReference type="CDD" id="cd13919">
    <property type="entry name" value="CuRO_HCO_II_like_5"/>
    <property type="match status" value="1"/>
</dbReference>
<keyword evidence="5 14" id="KW-0812">Transmembrane</keyword>
<evidence type="ECO:0000256" key="1">
    <source>
        <dbReference type="ARBA" id="ARBA00004141"/>
    </source>
</evidence>
<evidence type="ECO:0000256" key="9">
    <source>
        <dbReference type="ARBA" id="ARBA00022989"/>
    </source>
</evidence>
<evidence type="ECO:0000259" key="18">
    <source>
        <dbReference type="PROSITE" id="PS50857"/>
    </source>
</evidence>
<dbReference type="InterPro" id="IPR014222">
    <property type="entry name" value="Cyt_c_oxidase_su2"/>
</dbReference>
<evidence type="ECO:0000256" key="7">
    <source>
        <dbReference type="ARBA" id="ARBA00022967"/>
    </source>
</evidence>
<evidence type="ECO:0000256" key="3">
    <source>
        <dbReference type="ARBA" id="ARBA00022448"/>
    </source>
</evidence>
<protein>
    <recommendedName>
        <fullName evidence="15">Cytochrome c oxidase subunit 2</fullName>
        <ecNumber evidence="15">7.1.1.9</ecNumber>
    </recommendedName>
</protein>
<evidence type="ECO:0000256" key="12">
    <source>
        <dbReference type="ARBA" id="ARBA00024688"/>
    </source>
</evidence>
<comment type="similarity">
    <text evidence="2 14">Belongs to the cytochrome c oxidase subunit 2 family.</text>
</comment>
<feature type="transmembrane region" description="Helical" evidence="17">
    <location>
        <begin position="75"/>
        <end position="96"/>
    </location>
</feature>
<keyword evidence="11 17" id="KW-0472">Membrane</keyword>
<keyword evidence="4 14" id="KW-0679">Respiratory chain</keyword>
<dbReference type="Pfam" id="PF00116">
    <property type="entry name" value="COX2"/>
    <property type="match status" value="1"/>
</dbReference>
<dbReference type="Gene3D" id="2.60.40.420">
    <property type="entry name" value="Cupredoxins - blue copper proteins"/>
    <property type="match status" value="1"/>
</dbReference>
<keyword evidence="9 17" id="KW-1133">Transmembrane helix</keyword>
<comment type="catalytic activity">
    <reaction evidence="13 15">
        <text>4 Fe(II)-[cytochrome c] + O2 + 8 H(+)(in) = 4 Fe(III)-[cytochrome c] + 2 H2O + 4 H(+)(out)</text>
        <dbReference type="Rhea" id="RHEA:11436"/>
        <dbReference type="Rhea" id="RHEA-COMP:10350"/>
        <dbReference type="Rhea" id="RHEA-COMP:14399"/>
        <dbReference type="ChEBI" id="CHEBI:15377"/>
        <dbReference type="ChEBI" id="CHEBI:15378"/>
        <dbReference type="ChEBI" id="CHEBI:15379"/>
        <dbReference type="ChEBI" id="CHEBI:29033"/>
        <dbReference type="ChEBI" id="CHEBI:29034"/>
        <dbReference type="EC" id="7.1.1.9"/>
    </reaction>
</comment>
<dbReference type="InterPro" id="IPR036257">
    <property type="entry name" value="Cyt_c_oxidase_su2_TM_sf"/>
</dbReference>
<comment type="function">
    <text evidence="12 15">Subunits I and II form the functional core of the enzyme complex. Electrons originating in cytochrome c are transferred via heme a and Cu(A) to the binuclear center formed by heme a3 and Cu(B).</text>
</comment>
<dbReference type="SUPFAM" id="SSF49503">
    <property type="entry name" value="Cupredoxins"/>
    <property type="match status" value="1"/>
</dbReference>
<reference evidence="20 21" key="1">
    <citation type="submission" date="2018-03" db="EMBL/GenBank/DDBJ databases">
        <title>Genomic Encyclopedia of Archaeal and Bacterial Type Strains, Phase II (KMG-II): from individual species to whole genera.</title>
        <authorList>
            <person name="Goeker M."/>
        </authorList>
    </citation>
    <scope>NUCLEOTIDE SEQUENCE [LARGE SCALE GENOMIC DNA]</scope>
    <source>
        <strain evidence="20 21">DSM 19711</strain>
    </source>
</reference>
<dbReference type="EC" id="7.1.1.9" evidence="15"/>
<evidence type="ECO:0000313" key="21">
    <source>
        <dbReference type="Proteomes" id="UP000238083"/>
    </source>
</evidence>
<comment type="cofactor">
    <cofactor evidence="15">
        <name>Cu cation</name>
        <dbReference type="ChEBI" id="CHEBI:23378"/>
    </cofactor>
    <text evidence="15">Binds a copper A center.</text>
</comment>
<dbReference type="GO" id="GO:0042773">
    <property type="term" value="P:ATP synthesis coupled electron transport"/>
    <property type="evidence" value="ECO:0007669"/>
    <property type="project" value="TreeGrafter"/>
</dbReference>
<name>A0A2T0R8G5_9ACTN</name>
<dbReference type="Pfam" id="PF02790">
    <property type="entry name" value="COX2_TM"/>
    <property type="match status" value="1"/>
</dbReference>
<dbReference type="InterPro" id="IPR001505">
    <property type="entry name" value="Copper_CuA"/>
</dbReference>
<gene>
    <name evidence="20" type="ORF">CLV37_102430</name>
</gene>
<keyword evidence="10 15" id="KW-0186">Copper</keyword>
<evidence type="ECO:0000256" key="8">
    <source>
        <dbReference type="ARBA" id="ARBA00022982"/>
    </source>
</evidence>
<keyword evidence="8 14" id="KW-0249">Electron transport</keyword>
<dbReference type="PROSITE" id="PS00078">
    <property type="entry name" value="COX2"/>
    <property type="match status" value="1"/>
</dbReference>
<dbReference type="InterPro" id="IPR045187">
    <property type="entry name" value="CcO_II"/>
</dbReference>
<dbReference type="GO" id="GO:0005507">
    <property type="term" value="F:copper ion binding"/>
    <property type="evidence" value="ECO:0007669"/>
    <property type="project" value="InterPro"/>
</dbReference>
<comment type="caution">
    <text evidence="20">The sequence shown here is derived from an EMBL/GenBank/DDBJ whole genome shotgun (WGS) entry which is preliminary data.</text>
</comment>
<dbReference type="PANTHER" id="PTHR22888:SF9">
    <property type="entry name" value="CYTOCHROME C OXIDASE SUBUNIT 2"/>
    <property type="match status" value="1"/>
</dbReference>
<dbReference type="InterPro" id="IPR002429">
    <property type="entry name" value="CcO_II-like_C"/>
</dbReference>
<dbReference type="InterPro" id="IPR011759">
    <property type="entry name" value="Cyt_c_oxidase_su2_TM_dom"/>
</dbReference>
<evidence type="ECO:0000256" key="5">
    <source>
        <dbReference type="ARBA" id="ARBA00022692"/>
    </source>
</evidence>
<evidence type="ECO:0000256" key="17">
    <source>
        <dbReference type="SAM" id="Phobius"/>
    </source>
</evidence>
<keyword evidence="21" id="KW-1185">Reference proteome</keyword>
<proteinExistence type="inferred from homology"/>